<organism evidence="1">
    <name type="scientific">Desulfobacca acetoxidans</name>
    <dbReference type="NCBI Taxonomy" id="60893"/>
    <lineage>
        <taxon>Bacteria</taxon>
        <taxon>Pseudomonadati</taxon>
        <taxon>Thermodesulfobacteriota</taxon>
        <taxon>Desulfobaccia</taxon>
        <taxon>Desulfobaccales</taxon>
        <taxon>Desulfobaccaceae</taxon>
        <taxon>Desulfobacca</taxon>
    </lineage>
</organism>
<evidence type="ECO:0000313" key="1">
    <source>
        <dbReference type="EMBL" id="HGS05959.1"/>
    </source>
</evidence>
<proteinExistence type="predicted"/>
<protein>
    <submittedName>
        <fullName evidence="1">Uncharacterized protein</fullName>
    </submittedName>
</protein>
<comment type="caution">
    <text evidence="1">The sequence shown here is derived from an EMBL/GenBank/DDBJ whole genome shotgun (WGS) entry which is preliminary data.</text>
</comment>
<dbReference type="AlphaFoldDB" id="A0A7V4G9Q7"/>
<dbReference type="EMBL" id="DSXI01000566">
    <property type="protein sequence ID" value="HGS05959.1"/>
    <property type="molecule type" value="Genomic_DNA"/>
</dbReference>
<gene>
    <name evidence="1" type="ORF">ENT08_09560</name>
</gene>
<sequence length="129" mass="15786">MSKVIDLEDRLRLEQKKKRKVDKAKKLEAVRKVLQCTRCLARCHKCGVQFDTTAMYKRYKGRFRFCDSCQEEYEEYLRLKEEGGDSSYSWHNKEWLRLWETWLEYQEALKAYGESPEFLDLVREVEWDR</sequence>
<reference evidence="1" key="1">
    <citation type="journal article" date="2020" name="mSystems">
        <title>Genome- and Community-Level Interaction Insights into Carbon Utilization and Element Cycling Functions of Hydrothermarchaeota in Hydrothermal Sediment.</title>
        <authorList>
            <person name="Zhou Z."/>
            <person name="Liu Y."/>
            <person name="Xu W."/>
            <person name="Pan J."/>
            <person name="Luo Z.H."/>
            <person name="Li M."/>
        </authorList>
    </citation>
    <scope>NUCLEOTIDE SEQUENCE [LARGE SCALE GENOMIC DNA]</scope>
    <source>
        <strain evidence="1">SpSt-548</strain>
    </source>
</reference>
<name>A0A7V4G9Q7_9BACT</name>
<accession>A0A7V4G9Q7</accession>